<comment type="caution">
    <text evidence="2">The sequence shown here is derived from an EMBL/GenBank/DDBJ whole genome shotgun (WGS) entry which is preliminary data.</text>
</comment>
<dbReference type="AlphaFoldDB" id="A0A545TE68"/>
<accession>A0A545TE68</accession>
<protein>
    <submittedName>
        <fullName evidence="2">Outer membrane beta-barrel domain-containing protein</fullName>
    </submittedName>
</protein>
<evidence type="ECO:0000313" key="2">
    <source>
        <dbReference type="EMBL" id="TQV75500.1"/>
    </source>
</evidence>
<organism evidence="2 3">
    <name type="scientific">Aliikangiella marina</name>
    <dbReference type="NCBI Taxonomy" id="1712262"/>
    <lineage>
        <taxon>Bacteria</taxon>
        <taxon>Pseudomonadati</taxon>
        <taxon>Pseudomonadota</taxon>
        <taxon>Gammaproteobacteria</taxon>
        <taxon>Oceanospirillales</taxon>
        <taxon>Pleioneaceae</taxon>
        <taxon>Aliikangiella</taxon>
    </lineage>
</organism>
<dbReference type="RefSeq" id="WP_142942114.1">
    <property type="nucleotide sequence ID" value="NZ_VIKR01000002.1"/>
</dbReference>
<dbReference type="NCBIfam" id="TIGR04565">
    <property type="entry name" value="OMP_myx_plus"/>
    <property type="match status" value="1"/>
</dbReference>
<dbReference type="EMBL" id="VIKR01000002">
    <property type="protein sequence ID" value="TQV75500.1"/>
    <property type="molecule type" value="Genomic_DNA"/>
</dbReference>
<keyword evidence="3" id="KW-1185">Reference proteome</keyword>
<feature type="chain" id="PRO_5022059516" evidence="1">
    <location>
        <begin position="25"/>
        <end position="221"/>
    </location>
</feature>
<dbReference type="Proteomes" id="UP000317839">
    <property type="component" value="Unassembled WGS sequence"/>
</dbReference>
<dbReference type="InterPro" id="IPR030820">
    <property type="entry name" value="OMP_myx_plus_Proteobacteria"/>
</dbReference>
<feature type="signal peptide" evidence="1">
    <location>
        <begin position="1"/>
        <end position="24"/>
    </location>
</feature>
<keyword evidence="1" id="KW-0732">Signal</keyword>
<proteinExistence type="predicted"/>
<dbReference type="Gene3D" id="2.40.160.20">
    <property type="match status" value="1"/>
</dbReference>
<evidence type="ECO:0000313" key="3">
    <source>
        <dbReference type="Proteomes" id="UP000317839"/>
    </source>
</evidence>
<sequence length="221" mass="24304">MENRIQRLFLSAALSLAVIGQVSAAEPEEQEEDSTGSLSNIRVFDPQVERREVDRDSIDYENWEIGAYIGVISIEDFGTNEVTGATLSYHVTEDLFITANYSESEADLTSAEVLAGISILPDERSYTHYDVSLGFNILPGEGFLGRDIAFTSNFYLLAGLGSTDFAGDNHATAVIGGGYQVLFNDWLALNLTLRDYVYKIEIVGSKTASDLEFSTGFTIFF</sequence>
<evidence type="ECO:0000256" key="1">
    <source>
        <dbReference type="SAM" id="SignalP"/>
    </source>
</evidence>
<reference evidence="2 3" key="1">
    <citation type="submission" date="2019-06" db="EMBL/GenBank/DDBJ databases">
        <title>Draft genome of Aliikangiella marina GYP-15.</title>
        <authorList>
            <person name="Wang G."/>
        </authorList>
    </citation>
    <scope>NUCLEOTIDE SEQUENCE [LARGE SCALE GENOMIC DNA]</scope>
    <source>
        <strain evidence="2 3">GYP-15</strain>
    </source>
</reference>
<name>A0A545TE68_9GAMM</name>
<dbReference type="OrthoDB" id="9150045at2"/>
<gene>
    <name evidence="2" type="ORF">FLL45_11335</name>
</gene>